<dbReference type="PANTHER" id="PTHR32507:SF7">
    <property type="entry name" value="K(+)_H(+) ANTIPORTER NHAP2"/>
    <property type="match status" value="1"/>
</dbReference>
<evidence type="ECO:0000256" key="2">
    <source>
        <dbReference type="ARBA" id="ARBA00022448"/>
    </source>
</evidence>
<evidence type="ECO:0000256" key="4">
    <source>
        <dbReference type="ARBA" id="ARBA00022475"/>
    </source>
</evidence>
<feature type="transmembrane region" description="Helical" evidence="9">
    <location>
        <begin position="365"/>
        <end position="387"/>
    </location>
</feature>
<comment type="subcellular location">
    <subcellularLocation>
        <location evidence="1">Cell membrane</location>
        <topology evidence="1">Multi-pass membrane protein</topology>
    </subcellularLocation>
</comment>
<keyword evidence="4" id="KW-1003">Cell membrane</keyword>
<keyword evidence="6 9" id="KW-1133">Transmembrane helix</keyword>
<comment type="caution">
    <text evidence="11">The sequence shown here is derived from an EMBL/GenBank/DDBJ whole genome shotgun (WGS) entry which is preliminary data.</text>
</comment>
<reference evidence="11 12" key="1">
    <citation type="submission" date="2017-09" db="EMBL/GenBank/DDBJ databases">
        <title>Bacterial strain isolated from the female urinary microbiota.</title>
        <authorList>
            <person name="Thomas-White K."/>
            <person name="Kumar N."/>
            <person name="Forster S."/>
            <person name="Putonti C."/>
            <person name="Lawley T."/>
            <person name="Wolfe A.J."/>
        </authorList>
    </citation>
    <scope>NUCLEOTIDE SEQUENCE [LARGE SCALE GENOMIC DNA]</scope>
    <source>
        <strain evidence="11 12">UMB0852</strain>
    </source>
</reference>
<dbReference type="OrthoDB" id="9810759at2"/>
<evidence type="ECO:0000256" key="1">
    <source>
        <dbReference type="ARBA" id="ARBA00004651"/>
    </source>
</evidence>
<dbReference type="InterPro" id="IPR036721">
    <property type="entry name" value="RCK_C_sf"/>
</dbReference>
<dbReference type="AlphaFoldDB" id="A0A2N6SM92"/>
<evidence type="ECO:0000313" key="11">
    <source>
        <dbReference type="EMBL" id="PMC58197.1"/>
    </source>
</evidence>
<keyword evidence="12" id="KW-1185">Reference proteome</keyword>
<keyword evidence="8 9" id="KW-0472">Membrane</keyword>
<dbReference type="Gene3D" id="1.20.1530.20">
    <property type="match status" value="1"/>
</dbReference>
<dbReference type="InterPro" id="IPR006037">
    <property type="entry name" value="RCK_C"/>
</dbReference>
<gene>
    <name evidence="11" type="ORF">CJ205_05535</name>
</gene>
<evidence type="ECO:0000256" key="5">
    <source>
        <dbReference type="ARBA" id="ARBA00022692"/>
    </source>
</evidence>
<dbReference type="PANTHER" id="PTHR32507">
    <property type="entry name" value="NA(+)/H(+) ANTIPORTER 1"/>
    <property type="match status" value="1"/>
</dbReference>
<sequence>MEMASLNGLLLLASAVLLVGLLLNRWWSQRGLPILILFLLIGGILGIIFNISLTEQTVDLIEPIASVFFIFIMFYGGFSINWLMGRTMVKTATLLASMGVFLTFGALALFNIYVLKLPVIIALLTAAVLSPTDATSVFYILKFHNLSLSKGAAPTLEMESGSNDPFGYMVLAIIIQWYQGTVSGAGIAGMLIVQVGIALLIGFIASKIFDFLLNTEFTGFDNAEILILFALVVVSYSATEMFGGNGYLGVFIMGLIIGSENFHNKYEVIHFFEGLTDLMQLVLFTLIGLVVSWQPLVQNLLPAIGIFVVLTLVIRPAAMWILLHNNPVLTRAAKIVVAWAGLRGASALILTMISMSQIGFLSQDFFHIVFIITFLSLLVQGSMLPVVATRAGGIDEKENLITTFADFRESLDVQIIEIDITPSHEWANTYVKDTQLLSDLLILLITHNDKTEVARGDVLIQPGDKVYLAAPPLITDQEIHLQTIYIHRHHPWIDQEIGQVVSMKDRMILALVRDEHYIIPNGRTQIKERDRLIVYIPIRS</sequence>
<evidence type="ECO:0000256" key="7">
    <source>
        <dbReference type="ARBA" id="ARBA00023065"/>
    </source>
</evidence>
<feature type="transmembrane region" description="Helical" evidence="9">
    <location>
        <begin position="64"/>
        <end position="84"/>
    </location>
</feature>
<dbReference type="SUPFAM" id="SSF116726">
    <property type="entry name" value="TrkA C-terminal domain-like"/>
    <property type="match status" value="2"/>
</dbReference>
<dbReference type="GO" id="GO:0006813">
    <property type="term" value="P:potassium ion transport"/>
    <property type="evidence" value="ECO:0007669"/>
    <property type="project" value="InterPro"/>
</dbReference>
<dbReference type="GO" id="GO:0015297">
    <property type="term" value="F:antiporter activity"/>
    <property type="evidence" value="ECO:0007669"/>
    <property type="project" value="UniProtKB-KW"/>
</dbReference>
<dbReference type="NCBIfam" id="NF003716">
    <property type="entry name" value="PRK05326.1-3"/>
    <property type="match status" value="1"/>
</dbReference>
<proteinExistence type="predicted"/>
<dbReference type="STRING" id="84521.SAMN04487994_100819"/>
<dbReference type="EMBL" id="PNHE01000021">
    <property type="protein sequence ID" value="PMC58197.1"/>
    <property type="molecule type" value="Genomic_DNA"/>
</dbReference>
<feature type="transmembrane region" description="Helical" evidence="9">
    <location>
        <begin position="6"/>
        <end position="24"/>
    </location>
</feature>
<dbReference type="Proteomes" id="UP000235682">
    <property type="component" value="Unassembled WGS sequence"/>
</dbReference>
<evidence type="ECO:0000256" key="9">
    <source>
        <dbReference type="SAM" id="Phobius"/>
    </source>
</evidence>
<dbReference type="GO" id="GO:0005886">
    <property type="term" value="C:plasma membrane"/>
    <property type="evidence" value="ECO:0007669"/>
    <property type="project" value="UniProtKB-SubCell"/>
</dbReference>
<organism evidence="11 12">
    <name type="scientific">Dolosicoccus paucivorans</name>
    <dbReference type="NCBI Taxonomy" id="84521"/>
    <lineage>
        <taxon>Bacteria</taxon>
        <taxon>Bacillati</taxon>
        <taxon>Bacillota</taxon>
        <taxon>Bacilli</taxon>
        <taxon>Lactobacillales</taxon>
        <taxon>Aerococcaceae</taxon>
        <taxon>Dolosicoccus</taxon>
    </lineage>
</organism>
<keyword evidence="2" id="KW-0813">Transport</keyword>
<feature type="transmembrane region" description="Helical" evidence="9">
    <location>
        <begin position="119"/>
        <end position="141"/>
    </location>
</feature>
<name>A0A2N6SM92_9LACT</name>
<feature type="transmembrane region" description="Helical" evidence="9">
    <location>
        <begin position="185"/>
        <end position="205"/>
    </location>
</feature>
<dbReference type="Pfam" id="PF02080">
    <property type="entry name" value="TrkA_C"/>
    <property type="match status" value="1"/>
</dbReference>
<feature type="transmembrane region" description="Helical" evidence="9">
    <location>
        <begin position="31"/>
        <end position="52"/>
    </location>
</feature>
<feature type="transmembrane region" description="Helical" evidence="9">
    <location>
        <begin position="274"/>
        <end position="294"/>
    </location>
</feature>
<feature type="transmembrane region" description="Helical" evidence="9">
    <location>
        <begin position="335"/>
        <end position="353"/>
    </location>
</feature>
<dbReference type="InterPro" id="IPR006153">
    <property type="entry name" value="Cation/H_exchanger_TM"/>
</dbReference>
<dbReference type="Gene3D" id="3.30.70.1450">
    <property type="entry name" value="Regulator of K+ conductance, C-terminal domain"/>
    <property type="match status" value="2"/>
</dbReference>
<evidence type="ECO:0000256" key="3">
    <source>
        <dbReference type="ARBA" id="ARBA00022449"/>
    </source>
</evidence>
<dbReference type="GO" id="GO:1902600">
    <property type="term" value="P:proton transmembrane transport"/>
    <property type="evidence" value="ECO:0007669"/>
    <property type="project" value="InterPro"/>
</dbReference>
<dbReference type="GO" id="GO:0008324">
    <property type="term" value="F:monoatomic cation transmembrane transporter activity"/>
    <property type="evidence" value="ECO:0007669"/>
    <property type="project" value="InterPro"/>
</dbReference>
<feature type="domain" description="RCK C-terminal" evidence="10">
    <location>
        <begin position="402"/>
        <end position="484"/>
    </location>
</feature>
<dbReference type="Pfam" id="PF00999">
    <property type="entry name" value="Na_H_Exchanger"/>
    <property type="match status" value="1"/>
</dbReference>
<protein>
    <submittedName>
        <fullName evidence="11">Potassium/proton antiporter</fullName>
    </submittedName>
</protein>
<keyword evidence="3" id="KW-0050">Antiport</keyword>
<evidence type="ECO:0000259" key="10">
    <source>
        <dbReference type="PROSITE" id="PS51202"/>
    </source>
</evidence>
<keyword evidence="7" id="KW-0406">Ion transport</keyword>
<keyword evidence="5 9" id="KW-0812">Transmembrane</keyword>
<evidence type="ECO:0000256" key="8">
    <source>
        <dbReference type="ARBA" id="ARBA00023136"/>
    </source>
</evidence>
<feature type="transmembrane region" description="Helical" evidence="9">
    <location>
        <begin position="217"/>
        <end position="238"/>
    </location>
</feature>
<accession>A0A2N6SM92</accession>
<feature type="transmembrane region" description="Helical" evidence="9">
    <location>
        <begin position="91"/>
        <end position="113"/>
    </location>
</feature>
<evidence type="ECO:0000256" key="6">
    <source>
        <dbReference type="ARBA" id="ARBA00022989"/>
    </source>
</evidence>
<evidence type="ECO:0000313" key="12">
    <source>
        <dbReference type="Proteomes" id="UP000235682"/>
    </source>
</evidence>
<feature type="transmembrane region" description="Helical" evidence="9">
    <location>
        <begin position="300"/>
        <end position="323"/>
    </location>
</feature>
<dbReference type="PROSITE" id="PS51202">
    <property type="entry name" value="RCK_C"/>
    <property type="match status" value="1"/>
</dbReference>
<dbReference type="InterPro" id="IPR038770">
    <property type="entry name" value="Na+/solute_symporter_sf"/>
</dbReference>